<sequence length="425" mass="48366">MNISSMNISNVSDTRHALTRTAIAIQSSVMFVLVLSSLICNGLVAITFCKSRDLLSTTCNKFVLNMTLINVFTTVMVLPFVVATSVYDDWVFRRAWCQVSGFLLILLSCALLLTLAALSYDRYYFIVKPLRHPIHMSSTRAYIMIVMIWLFSLFMAILPLLGWGKYGYQRAKLSCTVLWHLYSSGGYSKFFCGISIFMPLLIIIVSYLYILRAVHKQVLGGRLSLGSLISPSEYIQAQNQRRAMATRAEHSRTKAWKTLVLHVGTNLVCWVPYSACILIENLRRRADIIAYEVQTLSVILTFSSVLWCPIIYAFRVKMVRREINTIVRRTLRIDRNRVRPFNPDECSFVIETPAAFRNRSASQVTIKGYDDLLSTDIDQSCTLPSIPEHNEIPHDTHIVRNYVECSQPDTELTDLRTSSLPGQVD</sequence>
<evidence type="ECO:0000256" key="11">
    <source>
        <dbReference type="ARBA" id="ARBA00023170"/>
    </source>
</evidence>
<evidence type="ECO:0000256" key="10">
    <source>
        <dbReference type="ARBA" id="ARBA00023157"/>
    </source>
</evidence>
<dbReference type="PANTHER" id="PTHR22752:SF10">
    <property type="entry name" value="G-PROTEIN COUPLED RECEPTOR 161"/>
    <property type="match status" value="1"/>
</dbReference>
<keyword evidence="12" id="KW-0325">Glycoprotein</keyword>
<evidence type="ECO:0000256" key="5">
    <source>
        <dbReference type="ARBA" id="ARBA00022692"/>
    </source>
</evidence>
<keyword evidence="16" id="KW-1185">Reference proteome</keyword>
<evidence type="ECO:0000256" key="4">
    <source>
        <dbReference type="ARBA" id="ARBA00022475"/>
    </source>
</evidence>
<proteinExistence type="predicted"/>
<keyword evidence="14" id="KW-0966">Cell projection</keyword>
<dbReference type="PANTHER" id="PTHR22752">
    <property type="entry name" value="G PROTEIN-COUPLED RECEPTOR"/>
    <property type="match status" value="1"/>
</dbReference>
<evidence type="ECO:0000313" key="15">
    <source>
        <dbReference type="EMBL" id="CAB3982513.1"/>
    </source>
</evidence>
<dbReference type="PROSITE" id="PS50262">
    <property type="entry name" value="G_PROTEIN_RECEP_F1_2"/>
    <property type="match status" value="1"/>
</dbReference>
<dbReference type="PRINTS" id="PR00237">
    <property type="entry name" value="GPCRRHODOPSN"/>
</dbReference>
<dbReference type="InterPro" id="IPR017452">
    <property type="entry name" value="GPCR_Rhodpsn_7TM"/>
</dbReference>
<evidence type="ECO:0000256" key="14">
    <source>
        <dbReference type="ARBA" id="ARBA00023273"/>
    </source>
</evidence>
<evidence type="ECO:0000256" key="6">
    <source>
        <dbReference type="ARBA" id="ARBA00022989"/>
    </source>
</evidence>
<keyword evidence="4" id="KW-1003">Cell membrane</keyword>
<evidence type="ECO:0000256" key="13">
    <source>
        <dbReference type="ARBA" id="ARBA00023224"/>
    </source>
</evidence>
<dbReference type="SUPFAM" id="SSF81321">
    <property type="entry name" value="Family A G protein-coupled receptor-like"/>
    <property type="match status" value="1"/>
</dbReference>
<keyword evidence="13" id="KW-0807">Transducer</keyword>
<name>A0A7D9DCM5_PARCT</name>
<keyword evidence="8" id="KW-0969">Cilium</keyword>
<protein>
    <submittedName>
        <fullName evidence="15">G- coupled receptor 161-like</fullName>
    </submittedName>
</protein>
<evidence type="ECO:0000256" key="7">
    <source>
        <dbReference type="ARBA" id="ARBA00023040"/>
    </source>
</evidence>
<dbReference type="CDD" id="cd00637">
    <property type="entry name" value="7tm_classA_rhodopsin-like"/>
    <property type="match status" value="1"/>
</dbReference>
<keyword evidence="9" id="KW-0472">Membrane</keyword>
<accession>A0A7D9DCM5</accession>
<evidence type="ECO:0000256" key="3">
    <source>
        <dbReference type="ARBA" id="ARBA00022473"/>
    </source>
</evidence>
<dbReference type="Gene3D" id="1.20.1070.10">
    <property type="entry name" value="Rhodopsin 7-helix transmembrane proteins"/>
    <property type="match status" value="1"/>
</dbReference>
<evidence type="ECO:0000256" key="12">
    <source>
        <dbReference type="ARBA" id="ARBA00023180"/>
    </source>
</evidence>
<comment type="subcellular location">
    <subcellularLocation>
        <location evidence="2">Cell membrane</location>
        <topology evidence="2">Multi-pass membrane protein</topology>
    </subcellularLocation>
    <subcellularLocation>
        <location evidence="1">Cell projection</location>
        <location evidence="1">Cilium membrane</location>
    </subcellularLocation>
</comment>
<keyword evidence="6" id="KW-1133">Transmembrane helix</keyword>
<keyword evidence="11 15" id="KW-0675">Receptor</keyword>
<dbReference type="Pfam" id="PF00001">
    <property type="entry name" value="7tm_1"/>
    <property type="match status" value="1"/>
</dbReference>
<dbReference type="OrthoDB" id="5980076at2759"/>
<gene>
    <name evidence="15" type="ORF">PACLA_8A076198</name>
</gene>
<organism evidence="15 16">
    <name type="scientific">Paramuricea clavata</name>
    <name type="common">Red gorgonian</name>
    <name type="synonym">Violescent sea-whip</name>
    <dbReference type="NCBI Taxonomy" id="317549"/>
    <lineage>
        <taxon>Eukaryota</taxon>
        <taxon>Metazoa</taxon>
        <taxon>Cnidaria</taxon>
        <taxon>Anthozoa</taxon>
        <taxon>Octocorallia</taxon>
        <taxon>Malacalcyonacea</taxon>
        <taxon>Plexauridae</taxon>
        <taxon>Paramuricea</taxon>
    </lineage>
</organism>
<dbReference type="EMBL" id="CACRXK020000510">
    <property type="protein sequence ID" value="CAB3982513.1"/>
    <property type="molecule type" value="Genomic_DNA"/>
</dbReference>
<evidence type="ECO:0000256" key="2">
    <source>
        <dbReference type="ARBA" id="ARBA00004651"/>
    </source>
</evidence>
<dbReference type="AlphaFoldDB" id="A0A7D9DCM5"/>
<evidence type="ECO:0000256" key="1">
    <source>
        <dbReference type="ARBA" id="ARBA00004309"/>
    </source>
</evidence>
<evidence type="ECO:0000313" key="16">
    <source>
        <dbReference type="Proteomes" id="UP001152795"/>
    </source>
</evidence>
<keyword evidence="3" id="KW-0217">Developmental protein</keyword>
<comment type="caution">
    <text evidence="15">The sequence shown here is derived from an EMBL/GenBank/DDBJ whole genome shotgun (WGS) entry which is preliminary data.</text>
</comment>
<dbReference type="Proteomes" id="UP001152795">
    <property type="component" value="Unassembled WGS sequence"/>
</dbReference>
<keyword evidence="5" id="KW-0812">Transmembrane</keyword>
<keyword evidence="10" id="KW-1015">Disulfide bond</keyword>
<evidence type="ECO:0000256" key="9">
    <source>
        <dbReference type="ARBA" id="ARBA00023136"/>
    </source>
</evidence>
<reference evidence="15" key="1">
    <citation type="submission" date="2020-04" db="EMBL/GenBank/DDBJ databases">
        <authorList>
            <person name="Alioto T."/>
            <person name="Alioto T."/>
            <person name="Gomez Garrido J."/>
        </authorList>
    </citation>
    <scope>NUCLEOTIDE SEQUENCE</scope>
    <source>
        <strain evidence="15">A484AB</strain>
    </source>
</reference>
<dbReference type="GO" id="GO:0060170">
    <property type="term" value="C:ciliary membrane"/>
    <property type="evidence" value="ECO:0007669"/>
    <property type="project" value="UniProtKB-SubCell"/>
</dbReference>
<dbReference type="InterPro" id="IPR000276">
    <property type="entry name" value="GPCR_Rhodpsn"/>
</dbReference>
<evidence type="ECO:0000256" key="8">
    <source>
        <dbReference type="ARBA" id="ARBA00023069"/>
    </source>
</evidence>
<dbReference type="GO" id="GO:0004930">
    <property type="term" value="F:G protein-coupled receptor activity"/>
    <property type="evidence" value="ECO:0007669"/>
    <property type="project" value="UniProtKB-KW"/>
</dbReference>
<keyword evidence="7" id="KW-0297">G-protein coupled receptor</keyword>